<accession>A0A5B6VZN2</accession>
<proteinExistence type="predicted"/>
<name>A0A5B6VZN2_9ROSI</name>
<dbReference type="EMBL" id="SMMG02000005">
    <property type="protein sequence ID" value="KAA3474434.1"/>
    <property type="molecule type" value="Genomic_DNA"/>
</dbReference>
<dbReference type="Proteomes" id="UP000325315">
    <property type="component" value="Unassembled WGS sequence"/>
</dbReference>
<reference evidence="2" key="1">
    <citation type="journal article" date="2019" name="Plant Biotechnol. J.">
        <title>Genome sequencing of the Australian wild diploid species Gossypium australe highlights disease resistance and delayed gland morphogenesis.</title>
        <authorList>
            <person name="Cai Y."/>
            <person name="Cai X."/>
            <person name="Wang Q."/>
            <person name="Wang P."/>
            <person name="Zhang Y."/>
            <person name="Cai C."/>
            <person name="Xu Y."/>
            <person name="Wang K."/>
            <person name="Zhou Z."/>
            <person name="Wang C."/>
            <person name="Geng S."/>
            <person name="Li B."/>
            <person name="Dong Q."/>
            <person name="Hou Y."/>
            <person name="Wang H."/>
            <person name="Ai P."/>
            <person name="Liu Z."/>
            <person name="Yi F."/>
            <person name="Sun M."/>
            <person name="An G."/>
            <person name="Cheng J."/>
            <person name="Zhang Y."/>
            <person name="Shi Q."/>
            <person name="Xie Y."/>
            <person name="Shi X."/>
            <person name="Chang Y."/>
            <person name="Huang F."/>
            <person name="Chen Y."/>
            <person name="Hong S."/>
            <person name="Mi L."/>
            <person name="Sun Q."/>
            <person name="Zhang L."/>
            <person name="Zhou B."/>
            <person name="Peng R."/>
            <person name="Zhang X."/>
            <person name="Liu F."/>
        </authorList>
    </citation>
    <scope>NUCLEOTIDE SEQUENCE [LARGE SCALE GENOMIC DNA]</scope>
    <source>
        <strain evidence="2">cv. PA1801</strain>
    </source>
</reference>
<evidence type="ECO:0000313" key="1">
    <source>
        <dbReference type="EMBL" id="KAA3474434.1"/>
    </source>
</evidence>
<gene>
    <name evidence="1" type="ORF">EPI10_024726</name>
</gene>
<protein>
    <submittedName>
        <fullName evidence="1">Uncharacterized protein</fullName>
    </submittedName>
</protein>
<evidence type="ECO:0000313" key="2">
    <source>
        <dbReference type="Proteomes" id="UP000325315"/>
    </source>
</evidence>
<organism evidence="1 2">
    <name type="scientific">Gossypium australe</name>
    <dbReference type="NCBI Taxonomy" id="47621"/>
    <lineage>
        <taxon>Eukaryota</taxon>
        <taxon>Viridiplantae</taxon>
        <taxon>Streptophyta</taxon>
        <taxon>Embryophyta</taxon>
        <taxon>Tracheophyta</taxon>
        <taxon>Spermatophyta</taxon>
        <taxon>Magnoliopsida</taxon>
        <taxon>eudicotyledons</taxon>
        <taxon>Gunneridae</taxon>
        <taxon>Pentapetalae</taxon>
        <taxon>rosids</taxon>
        <taxon>malvids</taxon>
        <taxon>Malvales</taxon>
        <taxon>Malvaceae</taxon>
        <taxon>Malvoideae</taxon>
        <taxon>Gossypium</taxon>
    </lineage>
</organism>
<sequence length="62" mass="7527">MTPSIVKPLVLELKPLPSPLKYEYLIFSKHLRKQSDGLLLTLRELIQSYVNIRYNWRKERNW</sequence>
<keyword evidence="2" id="KW-1185">Reference proteome</keyword>
<dbReference type="AlphaFoldDB" id="A0A5B6VZN2"/>
<comment type="caution">
    <text evidence="1">The sequence shown here is derived from an EMBL/GenBank/DDBJ whole genome shotgun (WGS) entry which is preliminary data.</text>
</comment>